<reference evidence="2 3" key="1">
    <citation type="submission" date="2023-07" db="EMBL/GenBank/DDBJ databases">
        <title>Genomic Encyclopedia of Type Strains, Phase IV (KMG-IV): sequencing the most valuable type-strain genomes for metagenomic binning, comparative biology and taxonomic classification.</title>
        <authorList>
            <person name="Goeker M."/>
        </authorList>
    </citation>
    <scope>NUCLEOTIDE SEQUENCE [LARGE SCALE GENOMIC DNA]</scope>
    <source>
        <strain evidence="2 3">DSM 15049</strain>
    </source>
</reference>
<name>A0ABU0MZW4_9FIRM</name>
<dbReference type="EMBL" id="JAUSWG010000005">
    <property type="protein sequence ID" value="MDQ0556443.1"/>
    <property type="molecule type" value="Genomic_DNA"/>
</dbReference>
<accession>A0ABU0MZW4</accession>
<organism evidence="2 3">
    <name type="scientific">Paraclostridium ghonii</name>
    <dbReference type="NCBI Taxonomy" id="29358"/>
    <lineage>
        <taxon>Bacteria</taxon>
        <taxon>Bacillati</taxon>
        <taxon>Bacillota</taxon>
        <taxon>Clostridia</taxon>
        <taxon>Peptostreptococcales</taxon>
        <taxon>Peptostreptococcaceae</taxon>
        <taxon>Paraclostridium</taxon>
    </lineage>
</organism>
<evidence type="ECO:0000313" key="3">
    <source>
        <dbReference type="Proteomes" id="UP001232584"/>
    </source>
</evidence>
<keyword evidence="1" id="KW-1133">Transmembrane helix</keyword>
<keyword evidence="3" id="KW-1185">Reference proteome</keyword>
<gene>
    <name evidence="2" type="ORF">QOZ92_001557</name>
</gene>
<dbReference type="Proteomes" id="UP001232584">
    <property type="component" value="Unassembled WGS sequence"/>
</dbReference>
<keyword evidence="1" id="KW-0472">Membrane</keyword>
<comment type="caution">
    <text evidence="2">The sequence shown here is derived from an EMBL/GenBank/DDBJ whole genome shotgun (WGS) entry which is preliminary data.</text>
</comment>
<protein>
    <submittedName>
        <fullName evidence="2">Uncharacterized protein</fullName>
    </submittedName>
</protein>
<dbReference type="RefSeq" id="WP_307505618.1">
    <property type="nucleotide sequence ID" value="NZ_BAAACE010000021.1"/>
</dbReference>
<evidence type="ECO:0000313" key="2">
    <source>
        <dbReference type="EMBL" id="MDQ0556443.1"/>
    </source>
</evidence>
<feature type="transmembrane region" description="Helical" evidence="1">
    <location>
        <begin position="26"/>
        <end position="49"/>
    </location>
</feature>
<proteinExistence type="predicted"/>
<evidence type="ECO:0000256" key="1">
    <source>
        <dbReference type="SAM" id="Phobius"/>
    </source>
</evidence>
<sequence>MENKKVDTNNIEMITYTVIGGVLTAYFIPTYIPIVLLGGGAIGSIYGIIKILDKYKSIEDINFVSKEHVKYFSKEE</sequence>
<keyword evidence="1" id="KW-0812">Transmembrane</keyword>